<dbReference type="PANTHER" id="PTHR45436">
    <property type="entry name" value="SENSOR HISTIDINE KINASE YKOH"/>
    <property type="match status" value="1"/>
</dbReference>
<keyword evidence="5" id="KW-0597">Phosphoprotein</keyword>
<dbReference type="PRINTS" id="PR00344">
    <property type="entry name" value="BCTRLSENSOR"/>
</dbReference>
<dbReference type="GO" id="GO:0000155">
    <property type="term" value="F:phosphorelay sensor kinase activity"/>
    <property type="evidence" value="ECO:0007669"/>
    <property type="project" value="InterPro"/>
</dbReference>
<dbReference type="GO" id="GO:0005886">
    <property type="term" value="C:plasma membrane"/>
    <property type="evidence" value="ECO:0007669"/>
    <property type="project" value="UniProtKB-SubCell"/>
</dbReference>
<evidence type="ECO:0000256" key="6">
    <source>
        <dbReference type="ARBA" id="ARBA00022679"/>
    </source>
</evidence>
<dbReference type="SMART" id="SM00304">
    <property type="entry name" value="HAMP"/>
    <property type="match status" value="1"/>
</dbReference>
<keyword evidence="18" id="KW-1185">Reference proteome</keyword>
<dbReference type="GO" id="GO:0005524">
    <property type="term" value="F:ATP binding"/>
    <property type="evidence" value="ECO:0007669"/>
    <property type="project" value="UniProtKB-KW"/>
</dbReference>
<protein>
    <recommendedName>
        <fullName evidence="14">Sensor protein</fullName>
        <ecNumber evidence="14">2.7.13.3</ecNumber>
    </recommendedName>
</protein>
<dbReference type="PROSITE" id="PS50109">
    <property type="entry name" value="HIS_KIN"/>
    <property type="match status" value="1"/>
</dbReference>
<dbReference type="InterPro" id="IPR006290">
    <property type="entry name" value="CztS_silS_copS"/>
</dbReference>
<keyword evidence="6 14" id="KW-0808">Transferase</keyword>
<keyword evidence="8 14" id="KW-0547">Nucleotide-binding</keyword>
<dbReference type="Gene3D" id="1.10.287.130">
    <property type="match status" value="1"/>
</dbReference>
<keyword evidence="11 14" id="KW-1133">Transmembrane helix</keyword>
<dbReference type="SMART" id="SM00388">
    <property type="entry name" value="HisKA"/>
    <property type="match status" value="1"/>
</dbReference>
<dbReference type="PROSITE" id="PS50885">
    <property type="entry name" value="HAMP"/>
    <property type="match status" value="1"/>
</dbReference>
<evidence type="ECO:0000256" key="5">
    <source>
        <dbReference type="ARBA" id="ARBA00022553"/>
    </source>
</evidence>
<dbReference type="Proteomes" id="UP000242313">
    <property type="component" value="Unassembled WGS sequence"/>
</dbReference>
<dbReference type="InterPro" id="IPR003660">
    <property type="entry name" value="HAMP_dom"/>
</dbReference>
<evidence type="ECO:0000313" key="17">
    <source>
        <dbReference type="EMBL" id="PBK03324.1"/>
    </source>
</evidence>
<evidence type="ECO:0000313" key="18">
    <source>
        <dbReference type="Proteomes" id="UP000242313"/>
    </source>
</evidence>
<comment type="subcellular location">
    <subcellularLocation>
        <location evidence="2 14">Cell inner membrane</location>
    </subcellularLocation>
</comment>
<dbReference type="SMART" id="SM00387">
    <property type="entry name" value="HATPase_c"/>
    <property type="match status" value="1"/>
</dbReference>
<dbReference type="EMBL" id="NTMR01000020">
    <property type="protein sequence ID" value="PBK03324.1"/>
    <property type="molecule type" value="Genomic_DNA"/>
</dbReference>
<dbReference type="EC" id="2.7.13.3" evidence="14"/>
<evidence type="ECO:0000256" key="9">
    <source>
        <dbReference type="ARBA" id="ARBA00022777"/>
    </source>
</evidence>
<dbReference type="InterPro" id="IPR005467">
    <property type="entry name" value="His_kinase_dom"/>
</dbReference>
<dbReference type="Pfam" id="PF00672">
    <property type="entry name" value="HAMP"/>
    <property type="match status" value="1"/>
</dbReference>
<name>A0A2A3MFJ1_9PSED</name>
<feature type="transmembrane region" description="Helical" evidence="14">
    <location>
        <begin position="161"/>
        <end position="179"/>
    </location>
</feature>
<dbReference type="CDD" id="cd00075">
    <property type="entry name" value="HATPase"/>
    <property type="match status" value="1"/>
</dbReference>
<dbReference type="Pfam" id="PF02518">
    <property type="entry name" value="HATPase_c"/>
    <property type="match status" value="1"/>
</dbReference>
<dbReference type="FunFam" id="1.10.287.130:FF:000001">
    <property type="entry name" value="Two-component sensor histidine kinase"/>
    <property type="match status" value="1"/>
</dbReference>
<evidence type="ECO:0000259" key="16">
    <source>
        <dbReference type="PROSITE" id="PS50885"/>
    </source>
</evidence>
<dbReference type="AlphaFoldDB" id="A0A2A3MFJ1"/>
<dbReference type="NCBIfam" id="TIGR01386">
    <property type="entry name" value="cztS_silS_copS"/>
    <property type="match status" value="1"/>
</dbReference>
<dbReference type="InterPro" id="IPR003594">
    <property type="entry name" value="HATPase_dom"/>
</dbReference>
<keyword evidence="9 14" id="KW-0418">Kinase</keyword>
<accession>A0A2A3MFJ1</accession>
<dbReference type="SUPFAM" id="SSF47384">
    <property type="entry name" value="Homodimeric domain of signal transducing histidine kinase"/>
    <property type="match status" value="1"/>
</dbReference>
<dbReference type="Pfam" id="PF00512">
    <property type="entry name" value="HisKA"/>
    <property type="match status" value="1"/>
</dbReference>
<keyword evidence="10 14" id="KW-0067">ATP-binding</keyword>
<feature type="domain" description="Histidine kinase" evidence="15">
    <location>
        <begin position="242"/>
        <end position="455"/>
    </location>
</feature>
<evidence type="ECO:0000256" key="2">
    <source>
        <dbReference type="ARBA" id="ARBA00004533"/>
    </source>
</evidence>
<dbReference type="SUPFAM" id="SSF55874">
    <property type="entry name" value="ATPase domain of HSP90 chaperone/DNA topoisomerase II/histidine kinase"/>
    <property type="match status" value="1"/>
</dbReference>
<evidence type="ECO:0000259" key="15">
    <source>
        <dbReference type="PROSITE" id="PS50109"/>
    </source>
</evidence>
<dbReference type="InterPro" id="IPR036097">
    <property type="entry name" value="HisK_dim/P_sf"/>
</dbReference>
<feature type="domain" description="HAMP" evidence="16">
    <location>
        <begin position="181"/>
        <end position="234"/>
    </location>
</feature>
<dbReference type="Gene3D" id="6.10.340.10">
    <property type="match status" value="1"/>
</dbReference>
<dbReference type="InterPro" id="IPR004358">
    <property type="entry name" value="Sig_transdc_His_kin-like_C"/>
</dbReference>
<evidence type="ECO:0000256" key="8">
    <source>
        <dbReference type="ARBA" id="ARBA00022741"/>
    </source>
</evidence>
<dbReference type="InterPro" id="IPR050428">
    <property type="entry name" value="TCS_sensor_his_kinase"/>
</dbReference>
<reference evidence="17 18" key="1">
    <citation type="submission" date="2017-09" db="EMBL/GenBank/DDBJ databases">
        <title>Pseudomonas abyssi sp. nov. isolated from Abyssopelagic Water.</title>
        <authorList>
            <person name="Wei Y."/>
        </authorList>
    </citation>
    <scope>NUCLEOTIDE SEQUENCE [LARGE SCALE GENOMIC DNA]</scope>
    <source>
        <strain evidence="17 18">MT5</strain>
    </source>
</reference>
<keyword evidence="13 14" id="KW-0472">Membrane</keyword>
<keyword evidence="7 14" id="KW-0812">Transmembrane</keyword>
<gene>
    <name evidence="17" type="ORF">CNQ84_15050</name>
</gene>
<evidence type="ECO:0000256" key="11">
    <source>
        <dbReference type="ARBA" id="ARBA00022989"/>
    </source>
</evidence>
<dbReference type="PANTHER" id="PTHR45436:SF3">
    <property type="entry name" value="SENSOR HISTIDINE KINASE HPRS"/>
    <property type="match status" value="1"/>
</dbReference>
<evidence type="ECO:0000256" key="3">
    <source>
        <dbReference type="ARBA" id="ARBA00022475"/>
    </source>
</evidence>
<comment type="caution">
    <text evidence="17">The sequence shown here is derived from an EMBL/GenBank/DDBJ whole genome shotgun (WGS) entry which is preliminary data.</text>
</comment>
<dbReference type="Gene3D" id="3.30.565.10">
    <property type="entry name" value="Histidine kinase-like ATPase, C-terminal domain"/>
    <property type="match status" value="1"/>
</dbReference>
<keyword evidence="3 14" id="KW-1003">Cell membrane</keyword>
<keyword evidence="12 14" id="KW-0902">Two-component regulatory system</keyword>
<evidence type="ECO:0000256" key="1">
    <source>
        <dbReference type="ARBA" id="ARBA00000085"/>
    </source>
</evidence>
<dbReference type="CDD" id="cd00082">
    <property type="entry name" value="HisKA"/>
    <property type="match status" value="1"/>
</dbReference>
<feature type="transmembrane region" description="Helical" evidence="14">
    <location>
        <begin position="12"/>
        <end position="32"/>
    </location>
</feature>
<sequence>MSRWRRSLSLRLALAFALVSLLLLGGIGLYLYRSLQQEIAWRDDQTLLGRLDRMEALLRDTPDIPQLRERPELYANMLGNTEHFLWVLNSAGEVLISINPRSLPLPSLRATAQPRFDERSGALPYRLVAQQSFIHGDSLTLVAGHLLSERNNMLAAYRNNLLMALLCGSLLSFLLAALISQRGLRPLRKLATQAMELDAGRLHTRLDAGSPYAELDGLEQNLNQALARIDDGYQQLVRFSADLAHEMRTPLNNLMGQTQLVLSKTRTIEEYERVLDSNLEEFERLARMIDSLLFLARSEQATPALNCRPVDLVELTDRLNEYFEGMADEQQVTLVNQCAGTLYADQEMLTRALANLIANAIRYADAGSAITISSVHSAEHCVVAVYNQGPCIEQPHLEHVFERFYRADPSRSAPGSTGGLGLAIVQAIMRQHAGHARVCNEGNGVRFELVFPGTDKMTTA</sequence>
<proteinExistence type="predicted"/>
<comment type="function">
    <text evidence="14">Member of a two-component regulatory system.</text>
</comment>
<evidence type="ECO:0000256" key="14">
    <source>
        <dbReference type="RuleBase" id="RU364088"/>
    </source>
</evidence>
<evidence type="ECO:0000256" key="12">
    <source>
        <dbReference type="ARBA" id="ARBA00023012"/>
    </source>
</evidence>
<evidence type="ECO:0000256" key="4">
    <source>
        <dbReference type="ARBA" id="ARBA00022519"/>
    </source>
</evidence>
<dbReference type="RefSeq" id="WP_096005660.1">
    <property type="nucleotide sequence ID" value="NZ_NTMR01000020.1"/>
</dbReference>
<dbReference type="InterPro" id="IPR003661">
    <property type="entry name" value="HisK_dim/P_dom"/>
</dbReference>
<keyword evidence="4 14" id="KW-0997">Cell inner membrane</keyword>
<dbReference type="InterPro" id="IPR036890">
    <property type="entry name" value="HATPase_C_sf"/>
</dbReference>
<evidence type="ECO:0000256" key="7">
    <source>
        <dbReference type="ARBA" id="ARBA00022692"/>
    </source>
</evidence>
<organism evidence="17 18">
    <name type="scientific">Pseudomonas abyssi</name>
    <dbReference type="NCBI Taxonomy" id="170540"/>
    <lineage>
        <taxon>Bacteria</taxon>
        <taxon>Pseudomonadati</taxon>
        <taxon>Pseudomonadota</taxon>
        <taxon>Gammaproteobacteria</taxon>
        <taxon>Pseudomonadales</taxon>
        <taxon>Pseudomonadaceae</taxon>
        <taxon>Pseudomonas</taxon>
    </lineage>
</organism>
<evidence type="ECO:0000256" key="13">
    <source>
        <dbReference type="ARBA" id="ARBA00023136"/>
    </source>
</evidence>
<comment type="catalytic activity">
    <reaction evidence="1 14">
        <text>ATP + protein L-histidine = ADP + protein N-phospho-L-histidine.</text>
        <dbReference type="EC" id="2.7.13.3"/>
    </reaction>
</comment>
<evidence type="ECO:0000256" key="10">
    <source>
        <dbReference type="ARBA" id="ARBA00022840"/>
    </source>
</evidence>